<organism evidence="1 2">
    <name type="scientific">Natronoflexus pectinivorans</name>
    <dbReference type="NCBI Taxonomy" id="682526"/>
    <lineage>
        <taxon>Bacteria</taxon>
        <taxon>Pseudomonadati</taxon>
        <taxon>Bacteroidota</taxon>
        <taxon>Bacteroidia</taxon>
        <taxon>Marinilabiliales</taxon>
        <taxon>Marinilabiliaceae</taxon>
        <taxon>Natronoflexus</taxon>
    </lineage>
</organism>
<evidence type="ECO:0008006" key="3">
    <source>
        <dbReference type="Google" id="ProtNLM"/>
    </source>
</evidence>
<gene>
    <name evidence="1" type="ORF">EV194_10618</name>
</gene>
<evidence type="ECO:0000313" key="2">
    <source>
        <dbReference type="Proteomes" id="UP000295221"/>
    </source>
</evidence>
<proteinExistence type="predicted"/>
<dbReference type="SUPFAM" id="SSF53756">
    <property type="entry name" value="UDP-Glycosyltransferase/glycogen phosphorylase"/>
    <property type="match status" value="1"/>
</dbReference>
<sequence>MRLFFFPPPYPKTRSVNYNPYTDNFRNHLSEKCKVVNTKESSSAVLNLLKHLFRFDVVVFNWIENISKKPYKELQLFLFLICFVVIKIRKVRIVWIMHNIHPHDGENWVSRLIKKMMFKHASLIVAHSGEAQIFAGKLASGKVLFEHHPVNYRPKPLMVGRKKEIDVLIWGAIEPYKGILEFVRYIATNKIQWKVKIVGRCKDPDYDKQLQEAISHCRFVSFENRRIPEEELSQLVESSSFVVFPYLSSSVSSSGALMDTLMLRGNIIGPNKGAFKDLGIQELCFTFNTYDEICERVESNKKINYRKLEHFLRDNDWSLFVRKTLSQISNV</sequence>
<name>A0A4R2GHH8_9BACT</name>
<dbReference type="OrthoDB" id="9765330at2"/>
<reference evidence="1 2" key="1">
    <citation type="submission" date="2019-03" db="EMBL/GenBank/DDBJ databases">
        <title>Genomic Encyclopedia of Type Strains, Phase IV (KMG-IV): sequencing the most valuable type-strain genomes for metagenomic binning, comparative biology and taxonomic classification.</title>
        <authorList>
            <person name="Goeker M."/>
        </authorList>
    </citation>
    <scope>NUCLEOTIDE SEQUENCE [LARGE SCALE GENOMIC DNA]</scope>
    <source>
        <strain evidence="1 2">DSM 24179</strain>
    </source>
</reference>
<evidence type="ECO:0000313" key="1">
    <source>
        <dbReference type="EMBL" id="TCO07878.1"/>
    </source>
</evidence>
<dbReference type="EMBL" id="SLWK01000006">
    <property type="protein sequence ID" value="TCO07878.1"/>
    <property type="molecule type" value="Genomic_DNA"/>
</dbReference>
<dbReference type="Gene3D" id="3.40.50.2000">
    <property type="entry name" value="Glycogen Phosphorylase B"/>
    <property type="match status" value="1"/>
</dbReference>
<protein>
    <recommendedName>
        <fullName evidence="3">Glycosyltransferase involved in cell wall biosynthesis</fullName>
    </recommendedName>
</protein>
<accession>A0A4R2GHH8</accession>
<keyword evidence="2" id="KW-1185">Reference proteome</keyword>
<dbReference type="AlphaFoldDB" id="A0A4R2GHH8"/>
<dbReference type="Proteomes" id="UP000295221">
    <property type="component" value="Unassembled WGS sequence"/>
</dbReference>
<dbReference type="RefSeq" id="WP_132433783.1">
    <property type="nucleotide sequence ID" value="NZ_SLWK01000006.1"/>
</dbReference>
<comment type="caution">
    <text evidence="1">The sequence shown here is derived from an EMBL/GenBank/DDBJ whole genome shotgun (WGS) entry which is preliminary data.</text>
</comment>